<dbReference type="PANTHER" id="PTHR46268:SF6">
    <property type="entry name" value="UNIVERSAL STRESS PROTEIN UP12"/>
    <property type="match status" value="1"/>
</dbReference>
<evidence type="ECO:0000259" key="2">
    <source>
        <dbReference type="Pfam" id="PF00582"/>
    </source>
</evidence>
<dbReference type="InterPro" id="IPR006015">
    <property type="entry name" value="Universal_stress_UspA"/>
</dbReference>
<dbReference type="Gene3D" id="3.40.50.620">
    <property type="entry name" value="HUPs"/>
    <property type="match status" value="2"/>
</dbReference>
<dbReference type="InterPro" id="IPR014729">
    <property type="entry name" value="Rossmann-like_a/b/a_fold"/>
</dbReference>
<gene>
    <name evidence="3" type="ORF">NBH00_20705</name>
</gene>
<dbReference type="SUPFAM" id="SSF52402">
    <property type="entry name" value="Adenine nucleotide alpha hydrolases-like"/>
    <property type="match status" value="2"/>
</dbReference>
<dbReference type="EMBL" id="CP098502">
    <property type="protein sequence ID" value="UTI63752.1"/>
    <property type="molecule type" value="Genomic_DNA"/>
</dbReference>
<dbReference type="PRINTS" id="PR01438">
    <property type="entry name" value="UNVRSLSTRESS"/>
</dbReference>
<reference evidence="3 4" key="1">
    <citation type="submission" date="2022-06" db="EMBL/GenBank/DDBJ databases">
        <title>Paraconexibacter antarcticus.</title>
        <authorList>
            <person name="Kim C.S."/>
        </authorList>
    </citation>
    <scope>NUCLEOTIDE SEQUENCE [LARGE SCALE GENOMIC DNA]</scope>
    <source>
        <strain evidence="3 4">02-257</strain>
    </source>
</reference>
<feature type="domain" description="UspA" evidence="2">
    <location>
        <begin position="1"/>
        <end position="132"/>
    </location>
</feature>
<keyword evidence="4" id="KW-1185">Reference proteome</keyword>
<dbReference type="RefSeq" id="WP_254570474.1">
    <property type="nucleotide sequence ID" value="NZ_CP098502.1"/>
</dbReference>
<dbReference type="Pfam" id="PF00582">
    <property type="entry name" value="Usp"/>
    <property type="match status" value="2"/>
</dbReference>
<dbReference type="CDD" id="cd00293">
    <property type="entry name" value="USP-like"/>
    <property type="match status" value="1"/>
</dbReference>
<proteinExistence type="inferred from homology"/>
<protein>
    <submittedName>
        <fullName evidence="3">Universal stress protein</fullName>
    </submittedName>
</protein>
<evidence type="ECO:0000313" key="3">
    <source>
        <dbReference type="EMBL" id="UTI63752.1"/>
    </source>
</evidence>
<feature type="domain" description="UspA" evidence="2">
    <location>
        <begin position="144"/>
        <end position="276"/>
    </location>
</feature>
<organism evidence="3 4">
    <name type="scientific">Paraconexibacter antarcticus</name>
    <dbReference type="NCBI Taxonomy" id="2949664"/>
    <lineage>
        <taxon>Bacteria</taxon>
        <taxon>Bacillati</taxon>
        <taxon>Actinomycetota</taxon>
        <taxon>Thermoleophilia</taxon>
        <taxon>Solirubrobacterales</taxon>
        <taxon>Paraconexibacteraceae</taxon>
        <taxon>Paraconexibacter</taxon>
    </lineage>
</organism>
<evidence type="ECO:0000256" key="1">
    <source>
        <dbReference type="ARBA" id="ARBA00008791"/>
    </source>
</evidence>
<dbReference type="InterPro" id="IPR006016">
    <property type="entry name" value="UspA"/>
</dbReference>
<name>A0ABY5DSF8_9ACTN</name>
<comment type="similarity">
    <text evidence="1">Belongs to the universal stress protein A family.</text>
</comment>
<dbReference type="Proteomes" id="UP001056035">
    <property type="component" value="Chromosome"/>
</dbReference>
<evidence type="ECO:0000313" key="4">
    <source>
        <dbReference type="Proteomes" id="UP001056035"/>
    </source>
</evidence>
<accession>A0ABY5DSF8</accession>
<sequence length="300" mass="30598">MFSKVLIGIDGGDGGLDALALGRSLAAADGELVLAHIWEPAAGIVAAATGEPHPARLAEELLGAAARGLTGPYRTIARPAASPGAGLHALAEQFGCDLLVVGSASAQRTGRVHLTRDVRMALHGAPCAVAVAPAGHRTAGRDIERVGLGFEETDLCEQALVSARGLAAGLGAELWVETVVPLVPSAWFGGPFTYLALFDDIAGRTVEEARERLEARGGFKVSIARGAAAPSLLEFSSRVDLLVLGSRSYGPARRMLLGSTSDAVVRDAACPVLILPLPVLAETEAHEAAAASEPVAAGGS</sequence>
<dbReference type="PANTHER" id="PTHR46268">
    <property type="entry name" value="STRESS RESPONSE PROTEIN NHAX"/>
    <property type="match status" value="1"/>
</dbReference>